<reference evidence="2" key="1">
    <citation type="journal article" date="2019" name="bioRxiv">
        <title>The Genome of the Zebra Mussel, Dreissena polymorpha: A Resource for Invasive Species Research.</title>
        <authorList>
            <person name="McCartney M.A."/>
            <person name="Auch B."/>
            <person name="Kono T."/>
            <person name="Mallez S."/>
            <person name="Zhang Y."/>
            <person name="Obille A."/>
            <person name="Becker A."/>
            <person name="Abrahante J.E."/>
            <person name="Garbe J."/>
            <person name="Badalamenti J.P."/>
            <person name="Herman A."/>
            <person name="Mangelson H."/>
            <person name="Liachko I."/>
            <person name="Sullivan S."/>
            <person name="Sone E.D."/>
            <person name="Koren S."/>
            <person name="Silverstein K.A.T."/>
            <person name="Beckman K.B."/>
            <person name="Gohl D.M."/>
        </authorList>
    </citation>
    <scope>NUCLEOTIDE SEQUENCE</scope>
    <source>
        <strain evidence="2">Duluth1</strain>
        <tissue evidence="2">Whole animal</tissue>
    </source>
</reference>
<reference evidence="2" key="2">
    <citation type="submission" date="2020-11" db="EMBL/GenBank/DDBJ databases">
        <authorList>
            <person name="McCartney M.A."/>
            <person name="Auch B."/>
            <person name="Kono T."/>
            <person name="Mallez S."/>
            <person name="Becker A."/>
            <person name="Gohl D.M."/>
            <person name="Silverstein K.A.T."/>
            <person name="Koren S."/>
            <person name="Bechman K.B."/>
            <person name="Herman A."/>
            <person name="Abrahante J.E."/>
            <person name="Garbe J."/>
        </authorList>
    </citation>
    <scope>NUCLEOTIDE SEQUENCE</scope>
    <source>
        <strain evidence="2">Duluth1</strain>
        <tissue evidence="2">Whole animal</tissue>
    </source>
</reference>
<sequence length="60" mass="5720">MSSSSGNGLSSPGSGHGASAGRDSWGSGSGTGSSGGVVIPEMQRRLETVTGFASVCGMDA</sequence>
<evidence type="ECO:0000313" key="3">
    <source>
        <dbReference type="Proteomes" id="UP000828390"/>
    </source>
</evidence>
<keyword evidence="3" id="KW-1185">Reference proteome</keyword>
<proteinExistence type="predicted"/>
<accession>A0A9D4MLM5</accession>
<dbReference type="AlphaFoldDB" id="A0A9D4MLM5"/>
<evidence type="ECO:0000313" key="2">
    <source>
        <dbReference type="EMBL" id="KAH3879892.1"/>
    </source>
</evidence>
<feature type="compositionally biased region" description="Low complexity" evidence="1">
    <location>
        <begin position="1"/>
        <end position="26"/>
    </location>
</feature>
<feature type="region of interest" description="Disordered" evidence="1">
    <location>
        <begin position="1"/>
        <end position="41"/>
    </location>
</feature>
<organism evidence="2 3">
    <name type="scientific">Dreissena polymorpha</name>
    <name type="common">Zebra mussel</name>
    <name type="synonym">Mytilus polymorpha</name>
    <dbReference type="NCBI Taxonomy" id="45954"/>
    <lineage>
        <taxon>Eukaryota</taxon>
        <taxon>Metazoa</taxon>
        <taxon>Spiralia</taxon>
        <taxon>Lophotrochozoa</taxon>
        <taxon>Mollusca</taxon>
        <taxon>Bivalvia</taxon>
        <taxon>Autobranchia</taxon>
        <taxon>Heteroconchia</taxon>
        <taxon>Euheterodonta</taxon>
        <taxon>Imparidentia</taxon>
        <taxon>Neoheterodontei</taxon>
        <taxon>Myida</taxon>
        <taxon>Dreissenoidea</taxon>
        <taxon>Dreissenidae</taxon>
        <taxon>Dreissena</taxon>
    </lineage>
</organism>
<name>A0A9D4MLM5_DREPO</name>
<dbReference type="EMBL" id="JAIWYP010000001">
    <property type="protein sequence ID" value="KAH3879892.1"/>
    <property type="molecule type" value="Genomic_DNA"/>
</dbReference>
<protein>
    <submittedName>
        <fullName evidence="2">Uncharacterized protein</fullName>
    </submittedName>
</protein>
<gene>
    <name evidence="2" type="ORF">DPMN_003802</name>
</gene>
<evidence type="ECO:0000256" key="1">
    <source>
        <dbReference type="SAM" id="MobiDB-lite"/>
    </source>
</evidence>
<comment type="caution">
    <text evidence="2">The sequence shown here is derived from an EMBL/GenBank/DDBJ whole genome shotgun (WGS) entry which is preliminary data.</text>
</comment>
<dbReference type="Proteomes" id="UP000828390">
    <property type="component" value="Unassembled WGS sequence"/>
</dbReference>